<dbReference type="EMBL" id="JARKIB010000180">
    <property type="protein sequence ID" value="KAJ7727358.1"/>
    <property type="molecule type" value="Genomic_DNA"/>
</dbReference>
<protein>
    <recommendedName>
        <fullName evidence="1">NADP-dependent oxidoreductase domain-containing protein</fullName>
    </recommendedName>
</protein>
<keyword evidence="3" id="KW-1185">Reference proteome</keyword>
<dbReference type="AlphaFoldDB" id="A0AAD7HUC1"/>
<comment type="caution">
    <text evidence="2">The sequence shown here is derived from an EMBL/GenBank/DDBJ whole genome shotgun (WGS) entry which is preliminary data.</text>
</comment>
<sequence length="137" mass="15749">MEAALDNDSLTKLGTDYLDVYLMHRSEKRRAIRQGACRKPIPDVTKVGKDGCKRQSAKYRCQGAERILHSFSVRRLENLIVNPLKIRPAVIQIEINYCFPQPDLFEWPKERNISVEVYSPLGGTSRVEDTFDVPEIK</sequence>
<dbReference type="PRINTS" id="PR00069">
    <property type="entry name" value="ALDKETRDTASE"/>
</dbReference>
<proteinExistence type="predicted"/>
<dbReference type="InterPro" id="IPR036812">
    <property type="entry name" value="NAD(P)_OxRdtase_dom_sf"/>
</dbReference>
<dbReference type="InterPro" id="IPR023210">
    <property type="entry name" value="NADP_OxRdtase_dom"/>
</dbReference>
<evidence type="ECO:0000313" key="2">
    <source>
        <dbReference type="EMBL" id="KAJ7727358.1"/>
    </source>
</evidence>
<dbReference type="Gene3D" id="3.20.20.100">
    <property type="entry name" value="NADP-dependent oxidoreductase domain"/>
    <property type="match status" value="1"/>
</dbReference>
<reference evidence="2" key="1">
    <citation type="submission" date="2023-03" db="EMBL/GenBank/DDBJ databases">
        <title>Massive genome expansion in bonnet fungi (Mycena s.s.) driven by repeated elements and novel gene families across ecological guilds.</title>
        <authorList>
            <consortium name="Lawrence Berkeley National Laboratory"/>
            <person name="Harder C.B."/>
            <person name="Miyauchi S."/>
            <person name="Viragh M."/>
            <person name="Kuo A."/>
            <person name="Thoen E."/>
            <person name="Andreopoulos B."/>
            <person name="Lu D."/>
            <person name="Skrede I."/>
            <person name="Drula E."/>
            <person name="Henrissat B."/>
            <person name="Morin E."/>
            <person name="Kohler A."/>
            <person name="Barry K."/>
            <person name="LaButti K."/>
            <person name="Morin E."/>
            <person name="Salamov A."/>
            <person name="Lipzen A."/>
            <person name="Mereny Z."/>
            <person name="Hegedus B."/>
            <person name="Baldrian P."/>
            <person name="Stursova M."/>
            <person name="Weitz H."/>
            <person name="Taylor A."/>
            <person name="Grigoriev I.V."/>
            <person name="Nagy L.G."/>
            <person name="Martin F."/>
            <person name="Kauserud H."/>
        </authorList>
    </citation>
    <scope>NUCLEOTIDE SEQUENCE</scope>
    <source>
        <strain evidence="2">CBHHK182m</strain>
    </source>
</reference>
<dbReference type="PANTHER" id="PTHR11732">
    <property type="entry name" value="ALDO/KETO REDUCTASE"/>
    <property type="match status" value="1"/>
</dbReference>
<gene>
    <name evidence="2" type="ORF">B0H16DRAFT_1697727</name>
</gene>
<name>A0AAD7HUC1_9AGAR</name>
<evidence type="ECO:0000313" key="3">
    <source>
        <dbReference type="Proteomes" id="UP001215598"/>
    </source>
</evidence>
<dbReference type="GO" id="GO:0016491">
    <property type="term" value="F:oxidoreductase activity"/>
    <property type="evidence" value="ECO:0007669"/>
    <property type="project" value="InterPro"/>
</dbReference>
<evidence type="ECO:0000259" key="1">
    <source>
        <dbReference type="Pfam" id="PF00248"/>
    </source>
</evidence>
<feature type="domain" description="NADP-dependent oxidoreductase" evidence="1">
    <location>
        <begin position="7"/>
        <end position="125"/>
    </location>
</feature>
<dbReference type="Proteomes" id="UP001215598">
    <property type="component" value="Unassembled WGS sequence"/>
</dbReference>
<organism evidence="2 3">
    <name type="scientific">Mycena metata</name>
    <dbReference type="NCBI Taxonomy" id="1033252"/>
    <lineage>
        <taxon>Eukaryota</taxon>
        <taxon>Fungi</taxon>
        <taxon>Dikarya</taxon>
        <taxon>Basidiomycota</taxon>
        <taxon>Agaricomycotina</taxon>
        <taxon>Agaricomycetes</taxon>
        <taxon>Agaricomycetidae</taxon>
        <taxon>Agaricales</taxon>
        <taxon>Marasmiineae</taxon>
        <taxon>Mycenaceae</taxon>
        <taxon>Mycena</taxon>
    </lineage>
</organism>
<accession>A0AAD7HUC1</accession>
<dbReference type="SUPFAM" id="SSF51430">
    <property type="entry name" value="NAD(P)-linked oxidoreductase"/>
    <property type="match status" value="1"/>
</dbReference>
<dbReference type="Pfam" id="PF00248">
    <property type="entry name" value="Aldo_ket_red"/>
    <property type="match status" value="1"/>
</dbReference>
<dbReference type="InterPro" id="IPR020471">
    <property type="entry name" value="AKR"/>
</dbReference>